<feature type="transmembrane region" description="Helical" evidence="6">
    <location>
        <begin position="48"/>
        <end position="66"/>
    </location>
</feature>
<proteinExistence type="predicted"/>
<protein>
    <submittedName>
        <fullName evidence="8">EamA-like transporter family protein</fullName>
    </submittedName>
</protein>
<feature type="transmembrane region" description="Helical" evidence="6">
    <location>
        <begin position="168"/>
        <end position="187"/>
    </location>
</feature>
<feature type="transmembrane region" description="Helical" evidence="6">
    <location>
        <begin position="78"/>
        <end position="99"/>
    </location>
</feature>
<dbReference type="GO" id="GO:0005886">
    <property type="term" value="C:plasma membrane"/>
    <property type="evidence" value="ECO:0007669"/>
    <property type="project" value="UniProtKB-SubCell"/>
</dbReference>
<name>A0A1J5P3E9_9ZZZZ</name>
<evidence type="ECO:0000256" key="1">
    <source>
        <dbReference type="ARBA" id="ARBA00004651"/>
    </source>
</evidence>
<dbReference type="AlphaFoldDB" id="A0A1J5P3E9"/>
<dbReference type="SUPFAM" id="SSF103481">
    <property type="entry name" value="Multidrug resistance efflux transporter EmrE"/>
    <property type="match status" value="2"/>
</dbReference>
<dbReference type="InterPro" id="IPR037185">
    <property type="entry name" value="EmrE-like"/>
</dbReference>
<dbReference type="Pfam" id="PF00892">
    <property type="entry name" value="EamA"/>
    <property type="match status" value="1"/>
</dbReference>
<evidence type="ECO:0000256" key="3">
    <source>
        <dbReference type="ARBA" id="ARBA00022692"/>
    </source>
</evidence>
<feature type="transmembrane region" description="Helical" evidence="6">
    <location>
        <begin position="20"/>
        <end position="41"/>
    </location>
</feature>
<evidence type="ECO:0000259" key="7">
    <source>
        <dbReference type="Pfam" id="PF00892"/>
    </source>
</evidence>
<sequence length="223" mass="24046">MVFGVDLAIWNVSLMTIPATISTLLGNLAPVWVGLFSYLLFRKKAGSLFWKGTFLAVAGMVLLVGFRDVLALKFSNGVLLAILSSVLYAVYILMTAGILQKVDTLTFMFYNMLGASACMLIVCLFEHDLMTGYSTSGWLYLGAMGIICQLTGWITINNALRHLESTKVSIALLSQTVFAGLLAMLLLNERLGVNEIIGSVIVLGGIALTFLRPGKAKPKTAAV</sequence>
<comment type="caution">
    <text evidence="8">The sequence shown here is derived from an EMBL/GenBank/DDBJ whole genome shotgun (WGS) entry which is preliminary data.</text>
</comment>
<feature type="transmembrane region" description="Helical" evidence="6">
    <location>
        <begin position="106"/>
        <end position="125"/>
    </location>
</feature>
<dbReference type="PANTHER" id="PTHR42920">
    <property type="entry name" value="OS03G0707200 PROTEIN-RELATED"/>
    <property type="match status" value="1"/>
</dbReference>
<gene>
    <name evidence="8" type="ORF">GALL_532520</name>
</gene>
<keyword evidence="4 6" id="KW-1133">Transmembrane helix</keyword>
<evidence type="ECO:0000313" key="8">
    <source>
        <dbReference type="EMBL" id="OIQ65192.1"/>
    </source>
</evidence>
<dbReference type="PANTHER" id="PTHR42920:SF5">
    <property type="entry name" value="EAMA DOMAIN-CONTAINING PROTEIN"/>
    <property type="match status" value="1"/>
</dbReference>
<feature type="transmembrane region" description="Helical" evidence="6">
    <location>
        <begin position="193"/>
        <end position="211"/>
    </location>
</feature>
<comment type="subcellular location">
    <subcellularLocation>
        <location evidence="1">Cell membrane</location>
        <topology evidence="1">Multi-pass membrane protein</topology>
    </subcellularLocation>
</comment>
<reference evidence="8" key="1">
    <citation type="submission" date="2016-10" db="EMBL/GenBank/DDBJ databases">
        <title>Sequence of Gallionella enrichment culture.</title>
        <authorList>
            <person name="Poehlein A."/>
            <person name="Muehling M."/>
            <person name="Daniel R."/>
        </authorList>
    </citation>
    <scope>NUCLEOTIDE SEQUENCE</scope>
</reference>
<feature type="transmembrane region" description="Helical" evidence="6">
    <location>
        <begin position="137"/>
        <end position="156"/>
    </location>
</feature>
<dbReference type="InterPro" id="IPR000620">
    <property type="entry name" value="EamA_dom"/>
</dbReference>
<organism evidence="8">
    <name type="scientific">mine drainage metagenome</name>
    <dbReference type="NCBI Taxonomy" id="410659"/>
    <lineage>
        <taxon>unclassified sequences</taxon>
        <taxon>metagenomes</taxon>
        <taxon>ecological metagenomes</taxon>
    </lineage>
</organism>
<evidence type="ECO:0000256" key="5">
    <source>
        <dbReference type="ARBA" id="ARBA00023136"/>
    </source>
</evidence>
<feature type="domain" description="EamA" evidence="7">
    <location>
        <begin position="77"/>
        <end position="210"/>
    </location>
</feature>
<evidence type="ECO:0000256" key="6">
    <source>
        <dbReference type="SAM" id="Phobius"/>
    </source>
</evidence>
<evidence type="ECO:0000256" key="4">
    <source>
        <dbReference type="ARBA" id="ARBA00022989"/>
    </source>
</evidence>
<accession>A0A1J5P3E9</accession>
<keyword evidence="2" id="KW-1003">Cell membrane</keyword>
<keyword evidence="5 6" id="KW-0472">Membrane</keyword>
<keyword evidence="3 6" id="KW-0812">Transmembrane</keyword>
<dbReference type="InterPro" id="IPR051258">
    <property type="entry name" value="Diverse_Substrate_Transporter"/>
</dbReference>
<evidence type="ECO:0000256" key="2">
    <source>
        <dbReference type="ARBA" id="ARBA00022475"/>
    </source>
</evidence>
<dbReference type="EMBL" id="MLJW01007526">
    <property type="protein sequence ID" value="OIQ65192.1"/>
    <property type="molecule type" value="Genomic_DNA"/>
</dbReference>